<dbReference type="RefSeq" id="WP_353948090.1">
    <property type="nucleotide sequence ID" value="NZ_CP159510.1"/>
</dbReference>
<reference evidence="1" key="1">
    <citation type="submission" date="2024-06" db="EMBL/GenBank/DDBJ databases">
        <authorList>
            <person name="Fan A."/>
            <person name="Zhang F.Y."/>
            <person name="Zhang L."/>
        </authorList>
    </citation>
    <scope>NUCLEOTIDE SEQUENCE</scope>
    <source>
        <strain evidence="1">Y61</strain>
    </source>
</reference>
<dbReference type="AlphaFoldDB" id="A0AAU8IEL9"/>
<dbReference type="EMBL" id="CP159510">
    <property type="protein sequence ID" value="XCJ16657.1"/>
    <property type="molecule type" value="Genomic_DNA"/>
</dbReference>
<sequence>MKKNKLTPGQNLRWESSRMMLPEHVQALRNHLRDNEKIERPLLDEQEREEIGQKIARAAAGRIPATVSYYKDGFIRKMSGQLRLPDGPFREIEISDHFGVTWKIAFRDITGICLKE</sequence>
<evidence type="ECO:0000313" key="1">
    <source>
        <dbReference type="EMBL" id="XCJ16657.1"/>
    </source>
</evidence>
<dbReference type="InterPro" id="IPR014962">
    <property type="entry name" value="YolD"/>
</dbReference>
<protein>
    <submittedName>
        <fullName evidence="1">YolD-like family protein</fullName>
    </submittedName>
</protein>
<accession>A0AAU8IEL9</accession>
<organism evidence="1">
    <name type="scientific">Sporolactobacillus sp. Y61</name>
    <dbReference type="NCBI Taxonomy" id="3160863"/>
    <lineage>
        <taxon>Bacteria</taxon>
        <taxon>Bacillati</taxon>
        <taxon>Bacillota</taxon>
        <taxon>Bacilli</taxon>
        <taxon>Bacillales</taxon>
        <taxon>Sporolactobacillaceae</taxon>
        <taxon>Sporolactobacillus</taxon>
    </lineage>
</organism>
<dbReference type="PANTHER" id="PTHR40051">
    <property type="entry name" value="IG HYPOTHETICAL 15966"/>
    <property type="match status" value="1"/>
</dbReference>
<dbReference type="Pfam" id="PF08863">
    <property type="entry name" value="YolD"/>
    <property type="match status" value="1"/>
</dbReference>
<name>A0AAU8IEL9_9BACL</name>
<proteinExistence type="predicted"/>
<gene>
    <name evidence="1" type="ORF">ABNN70_13545</name>
</gene>
<dbReference type="PANTHER" id="PTHR40051:SF1">
    <property type="entry name" value="YOLD-LIKE FAMILY PROTEIN"/>
    <property type="match status" value="1"/>
</dbReference>